<name>A0A1B7MFQ8_9AGAM</name>
<dbReference type="EMBL" id="KV449404">
    <property type="protein sequence ID" value="OAX31431.1"/>
    <property type="molecule type" value="Genomic_DNA"/>
</dbReference>
<dbReference type="AlphaFoldDB" id="A0A1B7MFQ8"/>
<evidence type="ECO:0000313" key="2">
    <source>
        <dbReference type="Proteomes" id="UP000092154"/>
    </source>
</evidence>
<proteinExistence type="predicted"/>
<accession>A0A1B7MFQ8</accession>
<protein>
    <submittedName>
        <fullName evidence="1">Uncharacterized protein</fullName>
    </submittedName>
</protein>
<evidence type="ECO:0000313" key="1">
    <source>
        <dbReference type="EMBL" id="OAX31431.1"/>
    </source>
</evidence>
<dbReference type="OrthoDB" id="434783at2759"/>
<reference evidence="1 2" key="1">
    <citation type="submission" date="2016-06" db="EMBL/GenBank/DDBJ databases">
        <title>Comparative genomics of the ectomycorrhizal sister species Rhizopogon vinicolor and Rhizopogon vesiculosus (Basidiomycota: Boletales) reveals a divergence of the mating type B locus.</title>
        <authorList>
            <consortium name="DOE Joint Genome Institute"/>
            <person name="Mujic A.B."/>
            <person name="Kuo A."/>
            <person name="Tritt A."/>
            <person name="Lipzen A."/>
            <person name="Chen C."/>
            <person name="Johnson J."/>
            <person name="Sharma A."/>
            <person name="Barry K."/>
            <person name="Grigoriev I.V."/>
            <person name="Spatafora J.W."/>
        </authorList>
    </citation>
    <scope>NUCLEOTIDE SEQUENCE [LARGE SCALE GENOMIC DNA]</scope>
    <source>
        <strain evidence="1 2">AM-OR11-026</strain>
    </source>
</reference>
<sequence length="105" mass="11530">DGLVALMRIPLQSNLMTQGPAMWVFSGYVVCGQNFVGTWQSLGGHRPSIPTLECAFAPRRRALIIHPSLKYECKALVKSCTIRFPDALLARECSTFLAGISCSRT</sequence>
<organism evidence="1 2">
    <name type="scientific">Rhizopogon vinicolor AM-OR11-026</name>
    <dbReference type="NCBI Taxonomy" id="1314800"/>
    <lineage>
        <taxon>Eukaryota</taxon>
        <taxon>Fungi</taxon>
        <taxon>Dikarya</taxon>
        <taxon>Basidiomycota</taxon>
        <taxon>Agaricomycotina</taxon>
        <taxon>Agaricomycetes</taxon>
        <taxon>Agaricomycetidae</taxon>
        <taxon>Boletales</taxon>
        <taxon>Suillineae</taxon>
        <taxon>Rhizopogonaceae</taxon>
        <taxon>Rhizopogon</taxon>
    </lineage>
</organism>
<keyword evidence="2" id="KW-1185">Reference proteome</keyword>
<dbReference type="InParanoid" id="A0A1B7MFQ8"/>
<feature type="non-terminal residue" evidence="1">
    <location>
        <position position="1"/>
    </location>
</feature>
<gene>
    <name evidence="1" type="ORF">K503DRAFT_703739</name>
</gene>
<dbReference type="Proteomes" id="UP000092154">
    <property type="component" value="Unassembled WGS sequence"/>
</dbReference>
<dbReference type="STRING" id="1314800.A0A1B7MFQ8"/>